<dbReference type="Gene3D" id="2.10.109.10">
    <property type="entry name" value="Umud Fragment, subunit A"/>
    <property type="match status" value="1"/>
</dbReference>
<evidence type="ECO:0000256" key="7">
    <source>
        <dbReference type="RuleBase" id="RU362042"/>
    </source>
</evidence>
<evidence type="ECO:0000256" key="1">
    <source>
        <dbReference type="ARBA" id="ARBA00000677"/>
    </source>
</evidence>
<feature type="transmembrane region" description="Helical" evidence="7">
    <location>
        <begin position="116"/>
        <end position="135"/>
    </location>
</feature>
<feature type="domain" description="Peptidase S26" evidence="9">
    <location>
        <begin position="110"/>
        <end position="273"/>
    </location>
</feature>
<keyword evidence="7" id="KW-0645">Protease</keyword>
<dbReference type="EMBL" id="CP002405">
    <property type="protein sequence ID" value="ADU24188.1"/>
    <property type="molecule type" value="Genomic_DNA"/>
</dbReference>
<evidence type="ECO:0000256" key="6">
    <source>
        <dbReference type="PIRSR" id="PIRSR600223-1"/>
    </source>
</evidence>
<dbReference type="InterPro" id="IPR019758">
    <property type="entry name" value="Pept_S26A_signal_pept_1_CS"/>
</dbReference>
<sequence length="283" mass="32017">MSDTSEKTTNGNNLSEAEELERLLNESENSVENTVNNAFGDFGDVIDDDFVDAVDEGFSDISEEDEAEDTAEKDKEDTAEVSEDDIEKVKEAEPDDIKEKQPFNFGREVLEWVESLVFALLIVQLVLIFVFRVVMVDGTSMTNTLQDGDRLIMTHVAYEPERDDVIVLDSKVADKILIKRVIGIEGDKVVVDYNKNHVYVNDEEISNDHIKEIMRDNVIYFDGAYRVADGVYEYNVPDDTVFVMGDNRNDSKDSRSIGFVDESEIMGKAVLRIYPFKSLGLVH</sequence>
<dbReference type="InterPro" id="IPR036286">
    <property type="entry name" value="LexA/Signal_pep-like_sf"/>
</dbReference>
<dbReference type="GO" id="GO:0009003">
    <property type="term" value="F:signal peptidase activity"/>
    <property type="evidence" value="ECO:0007669"/>
    <property type="project" value="UniProtKB-EC"/>
</dbReference>
<dbReference type="AlphaFoldDB" id="E6UKJ2"/>
<dbReference type="SUPFAM" id="SSF51306">
    <property type="entry name" value="LexA/Signal peptidase"/>
    <property type="match status" value="1"/>
</dbReference>
<evidence type="ECO:0000256" key="5">
    <source>
        <dbReference type="ARBA" id="ARBA00022801"/>
    </source>
</evidence>
<dbReference type="GO" id="GO:0006465">
    <property type="term" value="P:signal peptide processing"/>
    <property type="evidence" value="ECO:0007669"/>
    <property type="project" value="InterPro"/>
</dbReference>
<dbReference type="CDD" id="cd06530">
    <property type="entry name" value="S26_SPase_I"/>
    <property type="match status" value="1"/>
</dbReference>
<dbReference type="GO" id="GO:0005886">
    <property type="term" value="C:plasma membrane"/>
    <property type="evidence" value="ECO:0007669"/>
    <property type="project" value="UniProtKB-SubCell"/>
</dbReference>
<feature type="active site" evidence="6">
    <location>
        <position position="179"/>
    </location>
</feature>
<evidence type="ECO:0000259" key="9">
    <source>
        <dbReference type="Pfam" id="PF10502"/>
    </source>
</evidence>
<comment type="similarity">
    <text evidence="3 7">Belongs to the peptidase S26 family.</text>
</comment>
<dbReference type="EC" id="3.4.21.89" evidence="4 7"/>
<keyword evidence="7" id="KW-0812">Transmembrane</keyword>
<dbReference type="Proteomes" id="UP000006919">
    <property type="component" value="Plasmid pRUMAL02"/>
</dbReference>
<protein>
    <recommendedName>
        <fullName evidence="4 7">Signal peptidase I</fullName>
        <ecNumber evidence="4 7">3.4.21.89</ecNumber>
    </recommendedName>
</protein>
<evidence type="ECO:0000313" key="11">
    <source>
        <dbReference type="Proteomes" id="UP000006919"/>
    </source>
</evidence>
<comment type="catalytic activity">
    <reaction evidence="1 7">
        <text>Cleavage of hydrophobic, N-terminal signal or leader sequences from secreted and periplasmic proteins.</text>
        <dbReference type="EC" id="3.4.21.89"/>
    </reaction>
</comment>
<gene>
    <name evidence="10" type="ordered locus">Rumal_3753</name>
</gene>
<organism evidence="10 11">
    <name type="scientific">Ruminococcus albus (strain ATCC 27210 / DSM 20455 / JCM 14654 / NCDO 2250 / 7)</name>
    <dbReference type="NCBI Taxonomy" id="697329"/>
    <lineage>
        <taxon>Bacteria</taxon>
        <taxon>Bacillati</taxon>
        <taxon>Bacillota</taxon>
        <taxon>Clostridia</taxon>
        <taxon>Eubacteriales</taxon>
        <taxon>Oscillospiraceae</taxon>
        <taxon>Ruminococcus</taxon>
    </lineage>
</organism>
<evidence type="ECO:0000313" key="10">
    <source>
        <dbReference type="EMBL" id="ADU24188.1"/>
    </source>
</evidence>
<keyword evidence="7" id="KW-0472">Membrane</keyword>
<dbReference type="OrthoDB" id="9802919at2"/>
<keyword evidence="10" id="KW-0614">Plasmid</keyword>
<geneLocation type="plasmid" evidence="10 11">
    <name>pRUMAL02</name>
</geneLocation>
<dbReference type="PANTHER" id="PTHR43390:SF1">
    <property type="entry name" value="CHLOROPLAST PROCESSING PEPTIDASE"/>
    <property type="match status" value="1"/>
</dbReference>
<name>E6UKJ2_RUMA7</name>
<dbReference type="PANTHER" id="PTHR43390">
    <property type="entry name" value="SIGNAL PEPTIDASE I"/>
    <property type="match status" value="1"/>
</dbReference>
<comment type="subcellular location">
    <subcellularLocation>
        <location evidence="2">Cell membrane</location>
        <topology evidence="2">Single-pass type II membrane protein</topology>
    </subcellularLocation>
    <subcellularLocation>
        <location evidence="7">Membrane</location>
        <topology evidence="7">Single-pass type II membrane protein</topology>
    </subcellularLocation>
</comment>
<evidence type="ECO:0000256" key="4">
    <source>
        <dbReference type="ARBA" id="ARBA00013208"/>
    </source>
</evidence>
<dbReference type="KEGG" id="ral:Rumal_3753"/>
<proteinExistence type="inferred from homology"/>
<reference evidence="11" key="1">
    <citation type="journal article" date="2011" name="J. Bacteriol.">
        <title>Complete genome of the cellulolytic ruminal bacterium Ruminococcus albus 7.</title>
        <authorList>
            <person name="Suen G."/>
            <person name="Stevenson D.M."/>
            <person name="Bruce D.C."/>
            <person name="Chertkov O."/>
            <person name="Copeland A."/>
            <person name="Cheng J.F."/>
            <person name="Detter C."/>
            <person name="Detter J.C."/>
            <person name="Goodwin L.A."/>
            <person name="Han C.S."/>
            <person name="Hauser L.J."/>
            <person name="Ivanova N.N."/>
            <person name="Kyrpides N.C."/>
            <person name="Land M.L."/>
            <person name="Lapidus A."/>
            <person name="Lucas S."/>
            <person name="Ovchinnikova G."/>
            <person name="Pitluck S."/>
            <person name="Tapia R."/>
            <person name="Woyke T."/>
            <person name="Boyum J."/>
            <person name="Mead D."/>
            <person name="Weimer P.J."/>
        </authorList>
    </citation>
    <scope>NUCLEOTIDE SEQUENCE [LARGE SCALE GENOMIC DNA]</scope>
    <source>
        <strain evidence="11">ATCC 27210 / DSM 20455 / JCM 14654 / NCDO 2250 / 7</strain>
        <plasmid evidence="11">pRUMAL02</plasmid>
    </source>
</reference>
<evidence type="ECO:0000256" key="2">
    <source>
        <dbReference type="ARBA" id="ARBA00004401"/>
    </source>
</evidence>
<dbReference type="NCBIfam" id="TIGR02227">
    <property type="entry name" value="sigpep_I_bact"/>
    <property type="match status" value="1"/>
</dbReference>
<feature type="region of interest" description="Disordered" evidence="8">
    <location>
        <begin position="57"/>
        <end position="93"/>
    </location>
</feature>
<dbReference type="RefSeq" id="WP_013483733.1">
    <property type="nucleotide sequence ID" value="NC_014825.1"/>
</dbReference>
<dbReference type="PRINTS" id="PR00727">
    <property type="entry name" value="LEADERPTASE"/>
</dbReference>
<dbReference type="PROSITE" id="PS00761">
    <property type="entry name" value="SPASE_I_3"/>
    <property type="match status" value="1"/>
</dbReference>
<dbReference type="InterPro" id="IPR019533">
    <property type="entry name" value="Peptidase_S26"/>
</dbReference>
<evidence type="ECO:0000256" key="8">
    <source>
        <dbReference type="SAM" id="MobiDB-lite"/>
    </source>
</evidence>
<feature type="compositionally biased region" description="Acidic residues" evidence="8">
    <location>
        <begin position="57"/>
        <end position="69"/>
    </location>
</feature>
<dbReference type="HOGENOM" id="CLU_028723_5_3_9"/>
<dbReference type="Pfam" id="PF10502">
    <property type="entry name" value="Peptidase_S26"/>
    <property type="match status" value="1"/>
</dbReference>
<dbReference type="InterPro" id="IPR000223">
    <property type="entry name" value="Pept_S26A_signal_pept_1"/>
</dbReference>
<keyword evidence="7" id="KW-1133">Transmembrane helix</keyword>
<evidence type="ECO:0000256" key="3">
    <source>
        <dbReference type="ARBA" id="ARBA00009370"/>
    </source>
</evidence>
<feature type="active site" evidence="6">
    <location>
        <position position="140"/>
    </location>
</feature>
<keyword evidence="5 7" id="KW-0378">Hydrolase</keyword>
<accession>E6UKJ2</accession>
<dbReference type="GO" id="GO:0004252">
    <property type="term" value="F:serine-type endopeptidase activity"/>
    <property type="evidence" value="ECO:0007669"/>
    <property type="project" value="InterPro"/>
</dbReference>